<feature type="chain" id="PRO_5046250792" evidence="1">
    <location>
        <begin position="26"/>
        <end position="123"/>
    </location>
</feature>
<keyword evidence="3" id="KW-1185">Reference proteome</keyword>
<feature type="signal peptide" evidence="1">
    <location>
        <begin position="1"/>
        <end position="25"/>
    </location>
</feature>
<sequence>MKHNQRISALIAGVALLGMSSLVVAEEYASVEDTILLAECGGFFNAYGTLVGRSDLSSTGNRLAAKVLDREEDDVRSLAISFERGSDFADSWHDTNEREVVVDYIQMCSRVVSRNMDYLKSAS</sequence>
<organism evidence="2 3">
    <name type="scientific">Alkalimarinus alittae</name>
    <dbReference type="NCBI Taxonomy" id="2961619"/>
    <lineage>
        <taxon>Bacteria</taxon>
        <taxon>Pseudomonadati</taxon>
        <taxon>Pseudomonadota</taxon>
        <taxon>Gammaproteobacteria</taxon>
        <taxon>Alteromonadales</taxon>
        <taxon>Alteromonadaceae</taxon>
        <taxon>Alkalimarinus</taxon>
    </lineage>
</organism>
<accession>A0ABY6N3V6</accession>
<name>A0ABY6N3V6_9ALTE</name>
<protein>
    <submittedName>
        <fullName evidence="2">Uncharacterized protein</fullName>
    </submittedName>
</protein>
<proteinExistence type="predicted"/>
<evidence type="ECO:0000313" key="3">
    <source>
        <dbReference type="Proteomes" id="UP001163739"/>
    </source>
</evidence>
<keyword evidence="1" id="KW-0732">Signal</keyword>
<evidence type="ECO:0000313" key="2">
    <source>
        <dbReference type="EMBL" id="UZE96768.1"/>
    </source>
</evidence>
<dbReference type="Proteomes" id="UP001163739">
    <property type="component" value="Chromosome"/>
</dbReference>
<dbReference type="EMBL" id="CP100390">
    <property type="protein sequence ID" value="UZE96768.1"/>
    <property type="molecule type" value="Genomic_DNA"/>
</dbReference>
<reference evidence="2" key="1">
    <citation type="submission" date="2022-06" db="EMBL/GenBank/DDBJ databases">
        <title>Alkalimarinus sp. nov., isolated from gut of a Alitta virens.</title>
        <authorList>
            <person name="Yang A.I."/>
            <person name="Shin N.-R."/>
        </authorList>
    </citation>
    <scope>NUCLEOTIDE SEQUENCE</scope>
    <source>
        <strain evidence="2">A2M4</strain>
    </source>
</reference>
<evidence type="ECO:0000256" key="1">
    <source>
        <dbReference type="SAM" id="SignalP"/>
    </source>
</evidence>
<gene>
    <name evidence="2" type="ORF">NKI27_03180</name>
</gene>
<dbReference type="RefSeq" id="WP_265048253.1">
    <property type="nucleotide sequence ID" value="NZ_CP100390.1"/>
</dbReference>